<accession>A0ABX0FGT5</accession>
<feature type="transmembrane region" description="Helical" evidence="1">
    <location>
        <begin position="158"/>
        <end position="178"/>
    </location>
</feature>
<dbReference type="Proteomes" id="UP000666369">
    <property type="component" value="Unassembled WGS sequence"/>
</dbReference>
<comment type="caution">
    <text evidence="2">The sequence shown here is derived from an EMBL/GenBank/DDBJ whole genome shotgun (WGS) entry which is preliminary data.</text>
</comment>
<feature type="transmembrane region" description="Helical" evidence="1">
    <location>
        <begin position="6"/>
        <end position="27"/>
    </location>
</feature>
<organism evidence="2 3">
    <name type="scientific">Duganella aceris</name>
    <dbReference type="NCBI Taxonomy" id="2703883"/>
    <lineage>
        <taxon>Bacteria</taxon>
        <taxon>Pseudomonadati</taxon>
        <taxon>Pseudomonadota</taxon>
        <taxon>Betaproteobacteria</taxon>
        <taxon>Burkholderiales</taxon>
        <taxon>Oxalobacteraceae</taxon>
        <taxon>Telluria group</taxon>
        <taxon>Duganella</taxon>
    </lineage>
</organism>
<feature type="transmembrane region" description="Helical" evidence="1">
    <location>
        <begin position="198"/>
        <end position="218"/>
    </location>
</feature>
<keyword evidence="3" id="KW-1185">Reference proteome</keyword>
<dbReference type="RefSeq" id="WP_166099673.1">
    <property type="nucleotide sequence ID" value="NZ_JAADJT010000002.1"/>
</dbReference>
<gene>
    <name evidence="2" type="ORF">GW587_05525</name>
</gene>
<proteinExistence type="predicted"/>
<reference evidence="3" key="1">
    <citation type="submission" date="2023-07" db="EMBL/GenBank/DDBJ databases">
        <title>Duganella aceri sp. nov., isolated from tree sap.</title>
        <authorList>
            <person name="Kim I.S."/>
        </authorList>
    </citation>
    <scope>NUCLEOTIDE SEQUENCE [LARGE SCALE GENOMIC DNA]</scope>
    <source>
        <strain evidence="3">SAP-35</strain>
    </source>
</reference>
<sequence>MLNLVYGWLALLTVAVVVVMSAAMGCLLGRKMVLTSLTIFGWLGFTASLAYSGFLSVWDAKPPHFPLVPLVALAAVVLLQRGAVIGRLLADTPRHWPVAMQTFRIGVELAFWGLFVGGGAPSQVTFEGRNVDVLVGLSAPLVAWAIARMNLAPRLVIGWNVLGLAILSNTIFTTLTSLPGPAHLAWQGAPFTAFGDWPFVWIPAFLAPLAIFLHIFSIRQNLAALRRPAG</sequence>
<protein>
    <submittedName>
        <fullName evidence="2">Uncharacterized protein</fullName>
    </submittedName>
</protein>
<keyword evidence="1" id="KW-0472">Membrane</keyword>
<feature type="transmembrane region" description="Helical" evidence="1">
    <location>
        <begin position="39"/>
        <end position="58"/>
    </location>
</feature>
<keyword evidence="1" id="KW-1133">Transmembrane helix</keyword>
<name>A0ABX0FGT5_9BURK</name>
<dbReference type="EMBL" id="JAADJT010000002">
    <property type="protein sequence ID" value="NGZ83719.1"/>
    <property type="molecule type" value="Genomic_DNA"/>
</dbReference>
<evidence type="ECO:0000313" key="3">
    <source>
        <dbReference type="Proteomes" id="UP000666369"/>
    </source>
</evidence>
<evidence type="ECO:0000256" key="1">
    <source>
        <dbReference type="SAM" id="Phobius"/>
    </source>
</evidence>
<evidence type="ECO:0000313" key="2">
    <source>
        <dbReference type="EMBL" id="NGZ83719.1"/>
    </source>
</evidence>
<keyword evidence="1" id="KW-0812">Transmembrane</keyword>
<feature type="transmembrane region" description="Helical" evidence="1">
    <location>
        <begin position="70"/>
        <end position="90"/>
    </location>
</feature>